<dbReference type="SUPFAM" id="SSF51182">
    <property type="entry name" value="RmlC-like cupins"/>
    <property type="match status" value="1"/>
</dbReference>
<gene>
    <name evidence="5" type="ORF">LZC94_44275</name>
</gene>
<dbReference type="SUPFAM" id="SSF46689">
    <property type="entry name" value="Homeodomain-like"/>
    <property type="match status" value="1"/>
</dbReference>
<keyword evidence="2" id="KW-0238">DNA-binding</keyword>
<dbReference type="InterPro" id="IPR011051">
    <property type="entry name" value="RmlC_Cupin_sf"/>
</dbReference>
<protein>
    <submittedName>
        <fullName evidence="5">Helix-turn-helix transcriptional regulator</fullName>
    </submittedName>
</protein>
<evidence type="ECO:0000313" key="5">
    <source>
        <dbReference type="EMBL" id="WXB14823.1"/>
    </source>
</evidence>
<organism evidence="5 6">
    <name type="scientific">Pendulispora albinea</name>
    <dbReference type="NCBI Taxonomy" id="2741071"/>
    <lineage>
        <taxon>Bacteria</taxon>
        <taxon>Pseudomonadati</taxon>
        <taxon>Myxococcota</taxon>
        <taxon>Myxococcia</taxon>
        <taxon>Myxococcales</taxon>
        <taxon>Sorangiineae</taxon>
        <taxon>Pendulisporaceae</taxon>
        <taxon>Pendulispora</taxon>
    </lineage>
</organism>
<dbReference type="Pfam" id="PF02311">
    <property type="entry name" value="AraC_binding"/>
    <property type="match status" value="1"/>
</dbReference>
<keyword evidence="3" id="KW-0804">Transcription</keyword>
<dbReference type="InterPro" id="IPR003313">
    <property type="entry name" value="AraC-bd"/>
</dbReference>
<dbReference type="EMBL" id="CP089984">
    <property type="protein sequence ID" value="WXB14823.1"/>
    <property type="molecule type" value="Genomic_DNA"/>
</dbReference>
<dbReference type="CDD" id="cd06124">
    <property type="entry name" value="cupin_NimR-like_N"/>
    <property type="match status" value="1"/>
</dbReference>
<dbReference type="Proteomes" id="UP001370348">
    <property type="component" value="Chromosome"/>
</dbReference>
<evidence type="ECO:0000256" key="3">
    <source>
        <dbReference type="ARBA" id="ARBA00023163"/>
    </source>
</evidence>
<dbReference type="InterPro" id="IPR018062">
    <property type="entry name" value="HTH_AraC-typ_CS"/>
</dbReference>
<evidence type="ECO:0000256" key="2">
    <source>
        <dbReference type="ARBA" id="ARBA00023125"/>
    </source>
</evidence>
<dbReference type="PANTHER" id="PTHR11019:SF159">
    <property type="entry name" value="TRANSCRIPTIONAL REGULATOR-RELATED"/>
    <property type="match status" value="1"/>
</dbReference>
<dbReference type="PROSITE" id="PS00041">
    <property type="entry name" value="HTH_ARAC_FAMILY_1"/>
    <property type="match status" value="1"/>
</dbReference>
<evidence type="ECO:0000256" key="1">
    <source>
        <dbReference type="ARBA" id="ARBA00023015"/>
    </source>
</evidence>
<feature type="domain" description="HTH araC/xylS-type" evidence="4">
    <location>
        <begin position="161"/>
        <end position="258"/>
    </location>
</feature>
<dbReference type="InterPro" id="IPR020449">
    <property type="entry name" value="Tscrpt_reg_AraC-type_HTH"/>
</dbReference>
<keyword evidence="6" id="KW-1185">Reference proteome</keyword>
<proteinExistence type="predicted"/>
<sequence>MDDDPRKLSMAAREDSSGPLVLTRAGTGVFHGHTRHRHARGQLIAVARGVLAVETEAGAWVVPARHAVWLPPHHVHSGRTHGPVTGWSLYVAKPACAGLRAQPCTLAITPLLWEAAIRSAEWGVEPLDEFQARLALVIVDEIRRLEVQPLGLPLPQDARLQRIARALLRDPADRRNVEEWAAWAGLSTRTLTRRFVLETSLTFTEWVQRARLMRALEMLAGGAAVTTVAIDAGYRSVSAFIALFKRNFGVTPSTYFERRVLSDPARDG</sequence>
<evidence type="ECO:0000313" key="6">
    <source>
        <dbReference type="Proteomes" id="UP001370348"/>
    </source>
</evidence>
<dbReference type="SMART" id="SM00342">
    <property type="entry name" value="HTH_ARAC"/>
    <property type="match status" value="1"/>
</dbReference>
<dbReference type="InterPro" id="IPR009057">
    <property type="entry name" value="Homeodomain-like_sf"/>
</dbReference>
<dbReference type="InterPro" id="IPR018060">
    <property type="entry name" value="HTH_AraC"/>
</dbReference>
<dbReference type="RefSeq" id="WP_394824447.1">
    <property type="nucleotide sequence ID" value="NZ_CP089984.1"/>
</dbReference>
<dbReference type="PROSITE" id="PS01124">
    <property type="entry name" value="HTH_ARAC_FAMILY_2"/>
    <property type="match status" value="1"/>
</dbReference>
<name>A0ABZ2LV98_9BACT</name>
<accession>A0ABZ2LV98</accession>
<keyword evidence="1" id="KW-0805">Transcription regulation</keyword>
<dbReference type="Gene3D" id="1.10.10.60">
    <property type="entry name" value="Homeodomain-like"/>
    <property type="match status" value="1"/>
</dbReference>
<dbReference type="Pfam" id="PF12833">
    <property type="entry name" value="HTH_18"/>
    <property type="match status" value="1"/>
</dbReference>
<dbReference type="PANTHER" id="PTHR11019">
    <property type="entry name" value="HTH-TYPE TRANSCRIPTIONAL REGULATOR NIMR"/>
    <property type="match status" value="1"/>
</dbReference>
<evidence type="ECO:0000259" key="4">
    <source>
        <dbReference type="PROSITE" id="PS01124"/>
    </source>
</evidence>
<reference evidence="5 6" key="1">
    <citation type="submission" date="2021-12" db="EMBL/GenBank/DDBJ databases">
        <title>Discovery of the Pendulisporaceae a myxobacterial family with distinct sporulation behavior and unique specialized metabolism.</title>
        <authorList>
            <person name="Garcia R."/>
            <person name="Popoff A."/>
            <person name="Bader C.D."/>
            <person name="Loehr J."/>
            <person name="Walesch S."/>
            <person name="Walt C."/>
            <person name="Boldt J."/>
            <person name="Bunk B."/>
            <person name="Haeckl F.J.F.P.J."/>
            <person name="Gunesch A.P."/>
            <person name="Birkelbach J."/>
            <person name="Nuebel U."/>
            <person name="Pietschmann T."/>
            <person name="Bach T."/>
            <person name="Mueller R."/>
        </authorList>
    </citation>
    <scope>NUCLEOTIDE SEQUENCE [LARGE SCALE GENOMIC DNA]</scope>
    <source>
        <strain evidence="5 6">MSr11954</strain>
    </source>
</reference>
<dbReference type="PRINTS" id="PR00032">
    <property type="entry name" value="HTHARAC"/>
</dbReference>